<name>A0ABM7XS09_9ENTE</name>
<sequence>MYGNMILAQNVTQDPQGNGYFINNPTNSFSLLSTPALHNLALLFNVSGIDPKKSHSLSLVLKSKTINRVVMNEIIPAQFNSFNNIDDNPDTVFSMNANIALGSLQIDHLGRFDLTLYIDDIEICSSPLFFTQAKAIE</sequence>
<gene>
    <name evidence="1" type="ORF">ENLAB_14210</name>
</gene>
<evidence type="ECO:0000313" key="2">
    <source>
        <dbReference type="Proteomes" id="UP000831692"/>
    </source>
</evidence>
<proteinExistence type="predicted"/>
<dbReference type="RefSeq" id="WP_118215254.1">
    <property type="nucleotide sequence ID" value="NZ_AP025635.1"/>
</dbReference>
<reference evidence="1 2" key="1">
    <citation type="submission" date="2022-03" db="EMBL/GenBank/DDBJ databases">
        <title>Complete genome sequence of Enterococcus innesii DB-1.</title>
        <authorList>
            <person name="Fukuda D."/>
            <person name="Nolasco-Hipolito C."/>
        </authorList>
    </citation>
    <scope>NUCLEOTIDE SEQUENCE [LARGE SCALE GENOMIC DNA]</scope>
    <source>
        <strain evidence="1 2">DB-1</strain>
    </source>
</reference>
<accession>A0ABM7XS09</accession>
<evidence type="ECO:0000313" key="1">
    <source>
        <dbReference type="EMBL" id="BDG67857.1"/>
    </source>
</evidence>
<dbReference type="GeneID" id="83457402"/>
<protein>
    <submittedName>
        <fullName evidence="1">Uncharacterized protein</fullName>
    </submittedName>
</protein>
<keyword evidence="2" id="KW-1185">Reference proteome</keyword>
<dbReference type="EMBL" id="AP025635">
    <property type="protein sequence ID" value="BDG67857.1"/>
    <property type="molecule type" value="Genomic_DNA"/>
</dbReference>
<organism evidence="1 2">
    <name type="scientific">Enterococcus innesii</name>
    <dbReference type="NCBI Taxonomy" id="2839759"/>
    <lineage>
        <taxon>Bacteria</taxon>
        <taxon>Bacillati</taxon>
        <taxon>Bacillota</taxon>
        <taxon>Bacilli</taxon>
        <taxon>Lactobacillales</taxon>
        <taxon>Enterococcaceae</taxon>
        <taxon>Enterococcus</taxon>
    </lineage>
</organism>
<dbReference type="Proteomes" id="UP000831692">
    <property type="component" value="Chromosome"/>
</dbReference>